<dbReference type="PANTHER" id="PTHR10492">
    <property type="match status" value="1"/>
</dbReference>
<dbReference type="EMBL" id="CAJNOR010003309">
    <property type="protein sequence ID" value="CAF1400760.1"/>
    <property type="molecule type" value="Genomic_DNA"/>
</dbReference>
<dbReference type="PANTHER" id="PTHR10492:SF57">
    <property type="entry name" value="ATP-DEPENDENT DNA HELICASE"/>
    <property type="match status" value="1"/>
</dbReference>
<keyword evidence="1" id="KW-0233">DNA recombination</keyword>
<dbReference type="Pfam" id="PF05970">
    <property type="entry name" value="PIF1"/>
    <property type="match status" value="1"/>
</dbReference>
<keyword evidence="1" id="KW-0234">DNA repair</keyword>
<accession>A0A815KTX5</accession>
<comment type="cofactor">
    <cofactor evidence="1">
        <name>Mg(2+)</name>
        <dbReference type="ChEBI" id="CHEBI:18420"/>
    </cofactor>
</comment>
<keyword evidence="1" id="KW-0378">Hydrolase</keyword>
<proteinExistence type="inferred from homology"/>
<dbReference type="GO" id="GO:0000723">
    <property type="term" value="P:telomere maintenance"/>
    <property type="evidence" value="ECO:0007669"/>
    <property type="project" value="InterPro"/>
</dbReference>
<comment type="catalytic activity">
    <reaction evidence="1">
        <text>ATP + H2O = ADP + phosphate + H(+)</text>
        <dbReference type="Rhea" id="RHEA:13065"/>
        <dbReference type="ChEBI" id="CHEBI:15377"/>
        <dbReference type="ChEBI" id="CHEBI:15378"/>
        <dbReference type="ChEBI" id="CHEBI:30616"/>
        <dbReference type="ChEBI" id="CHEBI:43474"/>
        <dbReference type="ChEBI" id="CHEBI:456216"/>
        <dbReference type="EC" id="5.6.2.3"/>
    </reaction>
</comment>
<dbReference type="SUPFAM" id="SSF52540">
    <property type="entry name" value="P-loop containing nucleoside triphosphate hydrolases"/>
    <property type="match status" value="1"/>
</dbReference>
<dbReference type="EC" id="5.6.2.3" evidence="1"/>
<keyword evidence="6" id="KW-1185">Reference proteome</keyword>
<keyword evidence="1" id="KW-0227">DNA damage</keyword>
<feature type="compositionally biased region" description="Basic and acidic residues" evidence="2">
    <location>
        <begin position="13"/>
        <end position="23"/>
    </location>
</feature>
<feature type="region of interest" description="Disordered" evidence="2">
    <location>
        <begin position="1"/>
        <end position="45"/>
    </location>
</feature>
<evidence type="ECO:0000256" key="1">
    <source>
        <dbReference type="RuleBase" id="RU363044"/>
    </source>
</evidence>
<evidence type="ECO:0000313" key="5">
    <source>
        <dbReference type="EMBL" id="CAF1400760.1"/>
    </source>
</evidence>
<evidence type="ECO:0000259" key="3">
    <source>
        <dbReference type="Pfam" id="PF05970"/>
    </source>
</evidence>
<dbReference type="GO" id="GO:0006310">
    <property type="term" value="P:DNA recombination"/>
    <property type="evidence" value="ECO:0007669"/>
    <property type="project" value="UniProtKB-KW"/>
</dbReference>
<evidence type="ECO:0000256" key="2">
    <source>
        <dbReference type="SAM" id="MobiDB-lite"/>
    </source>
</evidence>
<dbReference type="Proteomes" id="UP000663828">
    <property type="component" value="Unassembled WGS sequence"/>
</dbReference>
<comment type="similarity">
    <text evidence="1">Belongs to the helicase family.</text>
</comment>
<keyword evidence="1" id="KW-0547">Nucleotide-binding</keyword>
<keyword evidence="1" id="KW-0067">ATP-binding</keyword>
<evidence type="ECO:0000313" key="6">
    <source>
        <dbReference type="Proteomes" id="UP000663828"/>
    </source>
</evidence>
<feature type="domain" description="Helitron helicase-like" evidence="4">
    <location>
        <begin position="345"/>
        <end position="432"/>
    </location>
</feature>
<protein>
    <recommendedName>
        <fullName evidence="1">ATP-dependent DNA helicase</fullName>
        <ecNumber evidence="1">5.6.2.3</ecNumber>
    </recommendedName>
</protein>
<feature type="domain" description="DNA helicase Pif1-like DEAD-box helicase" evidence="3">
    <location>
        <begin position="860"/>
        <end position="1073"/>
    </location>
</feature>
<dbReference type="InterPro" id="IPR027417">
    <property type="entry name" value="P-loop_NTPase"/>
</dbReference>
<organism evidence="5 6">
    <name type="scientific">Adineta ricciae</name>
    <name type="common">Rotifer</name>
    <dbReference type="NCBI Taxonomy" id="249248"/>
    <lineage>
        <taxon>Eukaryota</taxon>
        <taxon>Metazoa</taxon>
        <taxon>Spiralia</taxon>
        <taxon>Gnathifera</taxon>
        <taxon>Rotifera</taxon>
        <taxon>Eurotatoria</taxon>
        <taxon>Bdelloidea</taxon>
        <taxon>Adinetida</taxon>
        <taxon>Adinetidae</taxon>
        <taxon>Adineta</taxon>
    </lineage>
</organism>
<evidence type="ECO:0000259" key="4">
    <source>
        <dbReference type="Pfam" id="PF14214"/>
    </source>
</evidence>
<dbReference type="InterPro" id="IPR010285">
    <property type="entry name" value="DNA_helicase_pif1-like_DEAD"/>
</dbReference>
<keyword evidence="1" id="KW-0347">Helicase</keyword>
<dbReference type="InterPro" id="IPR025476">
    <property type="entry name" value="Helitron_helicase-like"/>
</dbReference>
<gene>
    <name evidence="5" type="ORF">XAT740_LOCUS34124</name>
</gene>
<name>A0A815KTX5_ADIRI</name>
<dbReference type="Gene3D" id="3.40.50.300">
    <property type="entry name" value="P-loop containing nucleotide triphosphate hydrolases"/>
    <property type="match status" value="1"/>
</dbReference>
<dbReference type="Pfam" id="PF14214">
    <property type="entry name" value="Helitron_like_N"/>
    <property type="match status" value="1"/>
</dbReference>
<dbReference type="GO" id="GO:0016787">
    <property type="term" value="F:hydrolase activity"/>
    <property type="evidence" value="ECO:0007669"/>
    <property type="project" value="UniProtKB-KW"/>
</dbReference>
<dbReference type="GO" id="GO:0006281">
    <property type="term" value="P:DNA repair"/>
    <property type="evidence" value="ECO:0007669"/>
    <property type="project" value="UniProtKB-KW"/>
</dbReference>
<dbReference type="AlphaFoldDB" id="A0A815KTX5"/>
<dbReference type="GO" id="GO:0043139">
    <property type="term" value="F:5'-3' DNA helicase activity"/>
    <property type="evidence" value="ECO:0007669"/>
    <property type="project" value="UniProtKB-EC"/>
</dbReference>
<reference evidence="5" key="1">
    <citation type="submission" date="2021-02" db="EMBL/GenBank/DDBJ databases">
        <authorList>
            <person name="Nowell W R."/>
        </authorList>
    </citation>
    <scope>NUCLEOTIDE SEQUENCE</scope>
</reference>
<comment type="caution">
    <text evidence="5">The sequence shown here is derived from an EMBL/GenBank/DDBJ whole genome shotgun (WGS) entry which is preliminary data.</text>
</comment>
<dbReference type="GO" id="GO:0005524">
    <property type="term" value="F:ATP binding"/>
    <property type="evidence" value="ECO:0007669"/>
    <property type="project" value="UniProtKB-KW"/>
</dbReference>
<sequence length="1121" mass="126851">MTADRAAETPQQEQERREKDRARHAGARAAETPQQTRSRSELQRTRQAAVRTAQWTFLEGEAFRYDPTKVYDSHPQLCIGRMIKHCLHCNALKWPGEAPGMCCSNGKVKLPALKTPPEPLESLTSGRLAESKHFLENIRRYNSCFQMTSFGVSKEVIQPGYMPTFKVQGQVYHRVGSLLASSDEEPKFLQIYFMGDERKQAERRYNTNPGTRRSIIIKLQEMLHQHNSYVRLFKTAIERMPTDEHKVVIRADKTPAGEHARRFNESLVDEVAVVMVGSEFSTRDIVLEKKNSQLKTVCETNRAYDALQYPLIFWEGEDGYHFTNKQVDPTTGETMLHKKVSAMAFYAYRIMVRNAEVNHILRCRQLFHQFIVDMYAKIEAERLLFVRTHQQELRVDDYIHLKDAIANDGKADNIGQLVILPSTFTGSPRHMHDAEIPDREQDLHLHNTIKQSMIHGPCGKLNPNAPCMEQRPGTSIKQCSKRYPKQLLQETETGDDGYPLYRRRSTNDGGHTAEIKVRVNNSVQTIVVDNKWVVPYCPLLSRIFDAHINVEYCNSVKSIKYICKYVNKGSDQAVFGLEKDGTAVDEITQYQLGRYISSNEAVWRILDFSIHERHPTVVHLAVHLENGQRVYFTTDNIHKKVNEPPRTTLTAFFLLCQKDDFAQTLLYCDVPKYYTWDASGKVFKRRVQGTSVQGYPNIRETDALGRVYTIHPNNFECFFVRLLLHTVRGPTSFEALRTVNGRVCETFRQACQLRGLLANDQQWDAAMSEAAVAQSPSRLRNLFALILAVCNPQNPGMNLDYTPDMFNQALILLENKVFDGKVLPVPQRNRGDRLSSAMLRETSYNVNELNAYVTANEPLLVPDQRAAYNAILAQVERKAGGIIFLDAPGGTGKTFVINLLLAKIRQQSKIAVAVASSGIAATLLHGGRTAHSTLKLPLTRPSDDKYVCNIKKGTSEAMVLQECQLIVWDECTMANRHALEALNYTLQDLHGSGCNMGGVVLLLAGDFRQTLPVIPKGTIADELKACLKSSYLWIHVTSLKLSTNMRVHLQGDVSAGRFAEQLVTVGNGKIPADRVNGLISFPTNFCNLVESVEILKDRVFPNITTHFRDHAWLCERAILAP</sequence>